<protein>
    <submittedName>
        <fullName evidence="3">MbcA/ParS/Xre antitoxin family protein</fullName>
    </submittedName>
</protein>
<organism evidence="3 4">
    <name type="scientific">Enterovibrio gelatinilyticus</name>
    <dbReference type="NCBI Taxonomy" id="2899819"/>
    <lineage>
        <taxon>Bacteria</taxon>
        <taxon>Pseudomonadati</taxon>
        <taxon>Pseudomonadota</taxon>
        <taxon>Gammaproteobacteria</taxon>
        <taxon>Vibrionales</taxon>
        <taxon>Vibrionaceae</taxon>
        <taxon>Enterovibrio</taxon>
    </lineage>
</organism>
<dbReference type="RefSeq" id="WP_274162476.1">
    <property type="nucleotide sequence ID" value="NZ_JAJUBC010000001.1"/>
</dbReference>
<accession>A0ABT5QV65</accession>
<dbReference type="EMBL" id="JAJUBC010000001">
    <property type="protein sequence ID" value="MDD1791515.1"/>
    <property type="molecule type" value="Genomic_DNA"/>
</dbReference>
<keyword evidence="4" id="KW-1185">Reference proteome</keyword>
<name>A0ABT5QV65_9GAMM</name>
<feature type="domain" description="Antitoxin Xre-like helix-turn-helix" evidence="2">
    <location>
        <begin position="20"/>
        <end position="73"/>
    </location>
</feature>
<gene>
    <name evidence="3" type="ORF">LRP50_00015</name>
</gene>
<feature type="domain" description="Antitoxin Xre/MbcA/ParS-like toxin-binding" evidence="1">
    <location>
        <begin position="78"/>
        <end position="132"/>
    </location>
</feature>
<dbReference type="Pfam" id="PF20432">
    <property type="entry name" value="Xre-like-HTH"/>
    <property type="match status" value="1"/>
</dbReference>
<evidence type="ECO:0000259" key="2">
    <source>
        <dbReference type="Pfam" id="PF20432"/>
    </source>
</evidence>
<proteinExistence type="predicted"/>
<evidence type="ECO:0000259" key="1">
    <source>
        <dbReference type="Pfam" id="PF09722"/>
    </source>
</evidence>
<comment type="caution">
    <text evidence="3">The sequence shown here is derived from an EMBL/GenBank/DDBJ whole genome shotgun (WGS) entry which is preliminary data.</text>
</comment>
<evidence type="ECO:0000313" key="3">
    <source>
        <dbReference type="EMBL" id="MDD1791515.1"/>
    </source>
</evidence>
<dbReference type="Proteomes" id="UP001149400">
    <property type="component" value="Unassembled WGS sequence"/>
</dbReference>
<evidence type="ECO:0000313" key="4">
    <source>
        <dbReference type="Proteomes" id="UP001149400"/>
    </source>
</evidence>
<dbReference type="InterPro" id="IPR024467">
    <property type="entry name" value="Xre/MbcA/ParS-like_toxin-bd"/>
</dbReference>
<dbReference type="InterPro" id="IPR046847">
    <property type="entry name" value="Xre-like_HTH"/>
</dbReference>
<dbReference type="Pfam" id="PF09722">
    <property type="entry name" value="Xre_MbcA_ParS_C"/>
    <property type="match status" value="1"/>
</dbReference>
<sequence length="135" mass="15112">MSEISGKKSPITTKQMSVAGFKAANNILKGWGIEAADAMKIMGLAKSTYHKYKADPEKANLTKDQLERVSYLLNIHSALRIVFDNQENVQGFMNMINNNAYFEGRAPIDVIKQGRVADLYEVASRIDELRSGQWS</sequence>
<reference evidence="3" key="1">
    <citation type="submission" date="2021-12" db="EMBL/GenBank/DDBJ databases">
        <title>Enterovibrio ZSDZ35 sp. nov. and Enterovibrio ZSDZ42 sp. nov., isolated from coastal seawater in Qingdao.</title>
        <authorList>
            <person name="Zhang P."/>
        </authorList>
    </citation>
    <scope>NUCLEOTIDE SEQUENCE</scope>
    <source>
        <strain evidence="3">ZSDZ42</strain>
    </source>
</reference>